<keyword evidence="3" id="KW-0547">Nucleotide-binding</keyword>
<keyword evidence="9" id="KW-1185">Reference proteome</keyword>
<dbReference type="AlphaFoldDB" id="A0A8S1NSH2"/>
<keyword evidence="6" id="KW-0175">Coiled coil</keyword>
<organism evidence="8 9">
    <name type="scientific">Paramecium sonneborni</name>
    <dbReference type="NCBI Taxonomy" id="65129"/>
    <lineage>
        <taxon>Eukaryota</taxon>
        <taxon>Sar</taxon>
        <taxon>Alveolata</taxon>
        <taxon>Ciliophora</taxon>
        <taxon>Intramacronucleata</taxon>
        <taxon>Oligohymenophorea</taxon>
        <taxon>Peniculida</taxon>
        <taxon>Parameciidae</taxon>
        <taxon>Paramecium</taxon>
    </lineage>
</organism>
<dbReference type="OrthoDB" id="9992527at2759"/>
<feature type="coiled-coil region" evidence="6">
    <location>
        <begin position="687"/>
        <end position="714"/>
    </location>
</feature>
<keyword evidence="1" id="KW-0723">Serine/threonine-protein kinase</keyword>
<evidence type="ECO:0000256" key="6">
    <source>
        <dbReference type="SAM" id="Coils"/>
    </source>
</evidence>
<dbReference type="EMBL" id="CAJJDN010000063">
    <property type="protein sequence ID" value="CAD8094780.1"/>
    <property type="molecule type" value="Genomic_DNA"/>
</dbReference>
<evidence type="ECO:0000313" key="9">
    <source>
        <dbReference type="Proteomes" id="UP000692954"/>
    </source>
</evidence>
<dbReference type="CDD" id="cd00180">
    <property type="entry name" value="PKc"/>
    <property type="match status" value="1"/>
</dbReference>
<dbReference type="GO" id="GO:0004674">
    <property type="term" value="F:protein serine/threonine kinase activity"/>
    <property type="evidence" value="ECO:0007669"/>
    <property type="project" value="UniProtKB-KW"/>
</dbReference>
<dbReference type="GO" id="GO:0005524">
    <property type="term" value="F:ATP binding"/>
    <property type="evidence" value="ECO:0007669"/>
    <property type="project" value="UniProtKB-KW"/>
</dbReference>
<keyword evidence="2" id="KW-0808">Transferase</keyword>
<feature type="coiled-coil region" evidence="6">
    <location>
        <begin position="606"/>
        <end position="658"/>
    </location>
</feature>
<feature type="domain" description="Protein kinase" evidence="7">
    <location>
        <begin position="23"/>
        <end position="291"/>
    </location>
</feature>
<keyword evidence="4" id="KW-0418">Kinase</keyword>
<reference evidence="8" key="1">
    <citation type="submission" date="2021-01" db="EMBL/GenBank/DDBJ databases">
        <authorList>
            <consortium name="Genoscope - CEA"/>
            <person name="William W."/>
        </authorList>
    </citation>
    <scope>NUCLEOTIDE SEQUENCE</scope>
</reference>
<comment type="caution">
    <text evidence="8">The sequence shown here is derived from an EMBL/GenBank/DDBJ whole genome shotgun (WGS) entry which is preliminary data.</text>
</comment>
<evidence type="ECO:0000313" key="8">
    <source>
        <dbReference type="EMBL" id="CAD8094780.1"/>
    </source>
</evidence>
<dbReference type="SMART" id="SM00220">
    <property type="entry name" value="S_TKc"/>
    <property type="match status" value="2"/>
</dbReference>
<evidence type="ECO:0000256" key="2">
    <source>
        <dbReference type="ARBA" id="ARBA00022679"/>
    </source>
</evidence>
<evidence type="ECO:0000256" key="5">
    <source>
        <dbReference type="ARBA" id="ARBA00022840"/>
    </source>
</evidence>
<evidence type="ECO:0000259" key="7">
    <source>
        <dbReference type="PROSITE" id="PS50011"/>
    </source>
</evidence>
<proteinExistence type="predicted"/>
<gene>
    <name evidence="8" type="ORF">PSON_ATCC_30995.1.T0630063</name>
</gene>
<evidence type="ECO:0000256" key="1">
    <source>
        <dbReference type="ARBA" id="ARBA00022527"/>
    </source>
</evidence>
<evidence type="ECO:0000256" key="4">
    <source>
        <dbReference type="ARBA" id="ARBA00022777"/>
    </source>
</evidence>
<sequence length="1033" mass="122056">MQVYQLINSNVDAKTNDYPLRCFQITKLLGAGGEGTVFLSTAYNWGNNPKQVALKLQKNMKDHEKQFIQKLIQYQNIYENGNNQQYIPSNIIRIYDYFLWKANHCIIMEVGSESLYDYIAKNNNQSIDDKIKICFQISQPILYLHNQNLIHQEIKPENYLKVGDNFKLIDFGLVHGSVPFDSQIQQIGNLIFQAPEIIESQNNCTEKVDVWALACLFYEILSSKSLFNESSKKEIINQIKRHKTTPAFVNAKINQLQTPEEIKKLIISMLNYTDKERPSIDKICNEFQKYLNKNNIAQQVVNNQSTLTSPANQQPFQGNLTEAQIIKLIEDKYESKIQFLESINTQQSYKQLLEQLQQTLQQQSIQENVQKGFQNKLTDIDSSLKQLQEKLTKVENQNKILQQEKNTNVESLQLQLQQKQQQLEQQLLQTQNNMQIDFENKLKDINTSFDNFQEKITIIQQEKDERMESLKIQSQQMVQYYQSLFQQQQYQQQQLQDNLQKVLDNKLKNIDSSINQLKEQLTQIENYNINQYSEKDKIIESLSQSQSSQRTQQQLFEEYQNQLQQLTQSIQSKQISNDYSLNQLKEQFTQIENYKINQYSEKDKIIETLNKSYSQQISQQQQLEQNQQQLKEQLQIIQKEYENKLNAIESTLNQLYIKADIKDNSHKFQQQEKPTSISQQIQFQQSAQQLQSLQQQQQLNLSKQQQNQENLQDNIFNNNNSVIDAPNYPNFPNRKFKTIRILGEGAQGTVYLAKSINWGLNDQKQFALKRQQNTKDYEIQFVDYLIQFQNQYENQNNISQYNYQKSGLIRIYERFKWNNQDVLIMEQGEKDLQKFINEQQLLTFQQKRDILIQISQSIQFLHQQQLIHRDIKPENFIKIGNQFKLIDFGQIRSNEGTNLTIRPGTTQYSAPEIIENKQNYTFAVDIWSLGCVFYEILLYQQLFTDYLTGKMNQLKVNDQIKNLMTKMLNPNYQQRLQINQVLQELKNIECVQNIPQQNFPLQKQINDQLNQESTKQNNSIQFPIQKVVFHQFL</sequence>
<evidence type="ECO:0000256" key="3">
    <source>
        <dbReference type="ARBA" id="ARBA00022741"/>
    </source>
</evidence>
<dbReference type="PANTHER" id="PTHR24345">
    <property type="entry name" value="SERINE/THREONINE-PROTEIN KINASE PLK"/>
    <property type="match status" value="1"/>
</dbReference>
<protein>
    <recommendedName>
        <fullName evidence="7">Protein kinase domain-containing protein</fullName>
    </recommendedName>
</protein>
<feature type="coiled-coil region" evidence="6">
    <location>
        <begin position="346"/>
        <end position="433"/>
    </location>
</feature>
<dbReference type="Proteomes" id="UP000692954">
    <property type="component" value="Unassembled WGS sequence"/>
</dbReference>
<accession>A0A8S1NSH2</accession>
<name>A0A8S1NSH2_9CILI</name>
<feature type="domain" description="Protein kinase" evidence="7">
    <location>
        <begin position="736"/>
        <end position="988"/>
    </location>
</feature>
<dbReference type="PROSITE" id="PS50011">
    <property type="entry name" value="PROTEIN_KINASE_DOM"/>
    <property type="match status" value="2"/>
</dbReference>
<dbReference type="GO" id="GO:0005634">
    <property type="term" value="C:nucleus"/>
    <property type="evidence" value="ECO:0007669"/>
    <property type="project" value="TreeGrafter"/>
</dbReference>
<feature type="coiled-coil region" evidence="6">
    <location>
        <begin position="500"/>
        <end position="576"/>
    </location>
</feature>
<dbReference type="Pfam" id="PF00069">
    <property type="entry name" value="Pkinase"/>
    <property type="match status" value="2"/>
</dbReference>
<dbReference type="PANTHER" id="PTHR24345:SF0">
    <property type="entry name" value="CELL CYCLE SERINE_THREONINE-PROTEIN KINASE CDC5_MSD2"/>
    <property type="match status" value="1"/>
</dbReference>
<keyword evidence="5" id="KW-0067">ATP-binding</keyword>
<dbReference type="InterPro" id="IPR000719">
    <property type="entry name" value="Prot_kinase_dom"/>
</dbReference>